<dbReference type="AlphaFoldDB" id="A0A1H1EYI9"/>
<dbReference type="STRING" id="47312.SAMN04489765_2422"/>
<proteinExistence type="predicted"/>
<organism evidence="1 2">
    <name type="scientific">Tsukamurella pulmonis</name>
    <dbReference type="NCBI Taxonomy" id="47312"/>
    <lineage>
        <taxon>Bacteria</taxon>
        <taxon>Bacillati</taxon>
        <taxon>Actinomycetota</taxon>
        <taxon>Actinomycetes</taxon>
        <taxon>Mycobacteriales</taxon>
        <taxon>Tsukamurellaceae</taxon>
        <taxon>Tsukamurella</taxon>
    </lineage>
</organism>
<reference evidence="2" key="1">
    <citation type="submission" date="2016-10" db="EMBL/GenBank/DDBJ databases">
        <authorList>
            <person name="Varghese N."/>
            <person name="Submissions S."/>
        </authorList>
    </citation>
    <scope>NUCLEOTIDE SEQUENCE [LARGE SCALE GENOMIC DNA]</scope>
    <source>
        <strain evidence="2">DSM 44142</strain>
    </source>
</reference>
<protein>
    <submittedName>
        <fullName evidence="1">Uncharacterized protein</fullName>
    </submittedName>
</protein>
<gene>
    <name evidence="1" type="ORF">SAMN04489765_2422</name>
</gene>
<dbReference type="RefSeq" id="WP_068565274.1">
    <property type="nucleotide sequence ID" value="NZ_FNLF01000002.1"/>
</dbReference>
<dbReference type="EMBL" id="FNLF01000002">
    <property type="protein sequence ID" value="SDQ93805.1"/>
    <property type="molecule type" value="Genomic_DNA"/>
</dbReference>
<name>A0A1H1EYI9_9ACTN</name>
<evidence type="ECO:0000313" key="1">
    <source>
        <dbReference type="EMBL" id="SDQ93805.1"/>
    </source>
</evidence>
<accession>A0A1H1EYI9</accession>
<keyword evidence="2" id="KW-1185">Reference proteome</keyword>
<sequence length="253" mass="27672">MDSEAVNAAATRFEKFRRSRIDLVNDENPLTPAESEGVPAWWRELGSNGRRNAARVAAEWAKVFPTAFERLRDEVAVACEVYPARLESPKRSGVCLLYVFDPVVEDRPLIALGFPPASSITGIAATLPPELHQFYLAMHDGFDANVAAGAKCVPGSGDLTNAQEVAGMYDETREYLAVPVPYEPHVADLIAIWTDDTSGLHAFIDSTRAEGNCWRSAGGILDSVDDAAYPRSTALDEIEQGILPEIGWWDRHG</sequence>
<evidence type="ECO:0000313" key="2">
    <source>
        <dbReference type="Proteomes" id="UP000183053"/>
    </source>
</evidence>
<dbReference type="Proteomes" id="UP000183053">
    <property type="component" value="Unassembled WGS sequence"/>
</dbReference>